<dbReference type="Pfam" id="PF13614">
    <property type="entry name" value="AAA_31"/>
    <property type="match status" value="1"/>
</dbReference>
<evidence type="ECO:0000256" key="1">
    <source>
        <dbReference type="ARBA" id="ARBA00007316"/>
    </source>
</evidence>
<dbReference type="Gene3D" id="3.40.50.300">
    <property type="entry name" value="P-loop containing nucleotide triphosphate hydrolases"/>
    <property type="match status" value="1"/>
</dbReference>
<dbReference type="InterPro" id="IPR027417">
    <property type="entry name" value="P-loop_NTPase"/>
</dbReference>
<accession>A0ABR5AR61</accession>
<comment type="caution">
    <text evidence="10">The sequence shown here is derived from an EMBL/GenBank/DDBJ whole genome shotgun (WGS) entry which is preliminary data.</text>
</comment>
<keyword evidence="3" id="KW-0808">Transferase</keyword>
<comment type="catalytic activity">
    <reaction evidence="8">
        <text>L-tyrosyl-[protein] + ATP = O-phospho-L-tyrosyl-[protein] + ADP + H(+)</text>
        <dbReference type="Rhea" id="RHEA:10596"/>
        <dbReference type="Rhea" id="RHEA-COMP:10136"/>
        <dbReference type="Rhea" id="RHEA-COMP:20101"/>
        <dbReference type="ChEBI" id="CHEBI:15378"/>
        <dbReference type="ChEBI" id="CHEBI:30616"/>
        <dbReference type="ChEBI" id="CHEBI:46858"/>
        <dbReference type="ChEBI" id="CHEBI:61978"/>
        <dbReference type="ChEBI" id="CHEBI:456216"/>
        <dbReference type="EC" id="2.7.10.2"/>
    </reaction>
</comment>
<keyword evidence="5 10" id="KW-0418">Kinase</keyword>
<reference evidence="10 11" key="1">
    <citation type="submission" date="2015-01" db="EMBL/GenBank/DDBJ databases">
        <title>Genome Assembly of Bacillus badius MTCC 1458.</title>
        <authorList>
            <person name="Verma A."/>
            <person name="Khatri I."/>
            <person name="Mual P."/>
            <person name="Subramanian S."/>
            <person name="Krishnamurthi S."/>
        </authorList>
    </citation>
    <scope>NUCLEOTIDE SEQUENCE [LARGE SCALE GENOMIC DNA]</scope>
    <source>
        <strain evidence="10 11">MTCC 1458</strain>
    </source>
</reference>
<organism evidence="10 11">
    <name type="scientific">Bacillus badius</name>
    <dbReference type="NCBI Taxonomy" id="1455"/>
    <lineage>
        <taxon>Bacteria</taxon>
        <taxon>Bacillati</taxon>
        <taxon>Bacillota</taxon>
        <taxon>Bacilli</taxon>
        <taxon>Bacillales</taxon>
        <taxon>Bacillaceae</taxon>
        <taxon>Pseudobacillus</taxon>
    </lineage>
</organism>
<evidence type="ECO:0000256" key="4">
    <source>
        <dbReference type="ARBA" id="ARBA00022741"/>
    </source>
</evidence>
<comment type="similarity">
    <text evidence="1">Belongs to the CpsD/CapB family.</text>
</comment>
<keyword evidence="11" id="KW-1185">Reference proteome</keyword>
<dbReference type="EMBL" id="JXLP01000016">
    <property type="protein sequence ID" value="KIL77233.1"/>
    <property type="molecule type" value="Genomic_DNA"/>
</dbReference>
<dbReference type="SUPFAM" id="SSF52540">
    <property type="entry name" value="P-loop containing nucleoside triphosphate hydrolases"/>
    <property type="match status" value="1"/>
</dbReference>
<evidence type="ECO:0000256" key="2">
    <source>
        <dbReference type="ARBA" id="ARBA00011903"/>
    </source>
</evidence>
<dbReference type="CDD" id="cd05387">
    <property type="entry name" value="BY-kinase"/>
    <property type="match status" value="1"/>
</dbReference>
<dbReference type="InterPro" id="IPR005702">
    <property type="entry name" value="Wzc-like_C"/>
</dbReference>
<evidence type="ECO:0000256" key="3">
    <source>
        <dbReference type="ARBA" id="ARBA00022679"/>
    </source>
</evidence>
<keyword evidence="4" id="KW-0547">Nucleotide-binding</keyword>
<evidence type="ECO:0000256" key="6">
    <source>
        <dbReference type="ARBA" id="ARBA00022840"/>
    </source>
</evidence>
<dbReference type="PANTHER" id="PTHR32309">
    <property type="entry name" value="TYROSINE-PROTEIN KINASE"/>
    <property type="match status" value="1"/>
</dbReference>
<dbReference type="EC" id="2.7.10.2" evidence="2"/>
<evidence type="ECO:0000256" key="8">
    <source>
        <dbReference type="ARBA" id="ARBA00051245"/>
    </source>
</evidence>
<dbReference type="GO" id="GO:0016301">
    <property type="term" value="F:kinase activity"/>
    <property type="evidence" value="ECO:0007669"/>
    <property type="project" value="UniProtKB-KW"/>
</dbReference>
<sequence>MKNKWIKQLRSPERWGHTEQIRMIRTNIYHMMDDRHPIVLITSPKENKWQPFFSAKLASSFAEAGKKVLLVDMDFRQPMLHQLLRLHLPAGLSNMLTGEEGTVYKGFIENLYILPAGSLSVCLEDMEEMEQWLLEWQDRYDLILLHAPSFLETADAQILAAACRNIILMIQENKTTKQDLLDVKKTLERINSTIVGAVYQTS</sequence>
<evidence type="ECO:0000259" key="9">
    <source>
        <dbReference type="Pfam" id="PF13614"/>
    </source>
</evidence>
<keyword evidence="6" id="KW-0067">ATP-binding</keyword>
<dbReference type="Proteomes" id="UP000031982">
    <property type="component" value="Unassembled WGS sequence"/>
</dbReference>
<keyword evidence="7" id="KW-0829">Tyrosine-protein kinase</keyword>
<gene>
    <name evidence="10" type="ORF">SD77_1680</name>
</gene>
<protein>
    <recommendedName>
        <fullName evidence="2">non-specific protein-tyrosine kinase</fullName>
        <ecNumber evidence="2">2.7.10.2</ecNumber>
    </recommendedName>
</protein>
<dbReference type="PANTHER" id="PTHR32309:SF13">
    <property type="entry name" value="FERRIC ENTEROBACTIN TRANSPORT PROTEIN FEPE"/>
    <property type="match status" value="1"/>
</dbReference>
<evidence type="ECO:0000313" key="10">
    <source>
        <dbReference type="EMBL" id="KIL77233.1"/>
    </source>
</evidence>
<dbReference type="InterPro" id="IPR025669">
    <property type="entry name" value="AAA_dom"/>
</dbReference>
<feature type="domain" description="AAA" evidence="9">
    <location>
        <begin position="54"/>
        <end position="193"/>
    </location>
</feature>
<evidence type="ECO:0000313" key="11">
    <source>
        <dbReference type="Proteomes" id="UP000031982"/>
    </source>
</evidence>
<name>A0ABR5AR61_BACBA</name>
<dbReference type="InterPro" id="IPR050445">
    <property type="entry name" value="Bact_polysacc_biosynth/exp"/>
</dbReference>
<proteinExistence type="inferred from homology"/>
<evidence type="ECO:0000256" key="5">
    <source>
        <dbReference type="ARBA" id="ARBA00022777"/>
    </source>
</evidence>
<evidence type="ECO:0000256" key="7">
    <source>
        <dbReference type="ARBA" id="ARBA00023137"/>
    </source>
</evidence>